<organism evidence="2 3">
    <name type="scientific">Lentzea flaviverrucosa</name>
    <dbReference type="NCBI Taxonomy" id="200379"/>
    <lineage>
        <taxon>Bacteria</taxon>
        <taxon>Bacillati</taxon>
        <taxon>Actinomycetota</taxon>
        <taxon>Actinomycetes</taxon>
        <taxon>Pseudonocardiales</taxon>
        <taxon>Pseudonocardiaceae</taxon>
        <taxon>Lentzea</taxon>
    </lineage>
</organism>
<reference evidence="3" key="1">
    <citation type="submission" date="2016-10" db="EMBL/GenBank/DDBJ databases">
        <authorList>
            <person name="Varghese N."/>
            <person name="Submissions S."/>
        </authorList>
    </citation>
    <scope>NUCLEOTIDE SEQUENCE [LARGE SCALE GENOMIC DNA]</scope>
    <source>
        <strain evidence="3">CGMCC 4.578</strain>
    </source>
</reference>
<keyword evidence="1" id="KW-0732">Signal</keyword>
<evidence type="ECO:0000313" key="3">
    <source>
        <dbReference type="Proteomes" id="UP000199028"/>
    </source>
</evidence>
<feature type="chain" id="PRO_5038991929" description="Secreted protein/lipoprotein" evidence="1">
    <location>
        <begin position="20"/>
        <end position="177"/>
    </location>
</feature>
<dbReference type="PROSITE" id="PS51257">
    <property type="entry name" value="PROKAR_LIPOPROTEIN"/>
    <property type="match status" value="1"/>
</dbReference>
<dbReference type="EMBL" id="FOFT01000007">
    <property type="protein sequence ID" value="SER85336.1"/>
    <property type="molecule type" value="Genomic_DNA"/>
</dbReference>
<evidence type="ECO:0000313" key="2">
    <source>
        <dbReference type="EMBL" id="SER85336.1"/>
    </source>
</evidence>
<keyword evidence="3" id="KW-1185">Reference proteome</keyword>
<feature type="signal peptide" evidence="1">
    <location>
        <begin position="1"/>
        <end position="19"/>
    </location>
</feature>
<dbReference type="Proteomes" id="UP000199028">
    <property type="component" value="Unassembled WGS sequence"/>
</dbReference>
<proteinExistence type="predicted"/>
<evidence type="ECO:0000256" key="1">
    <source>
        <dbReference type="SAM" id="SignalP"/>
    </source>
</evidence>
<name>A0A1H9SJW9_9PSEU</name>
<gene>
    <name evidence="2" type="ORF">SAMN05216195_107101</name>
</gene>
<accession>A0A1H9SJW9</accession>
<dbReference type="AlphaFoldDB" id="A0A1H9SJW9"/>
<evidence type="ECO:0008006" key="4">
    <source>
        <dbReference type="Google" id="ProtNLM"/>
    </source>
</evidence>
<sequence length="177" mass="18779">MKKTTKLFALGGVLVAASACDRGPAPSTSPTETTSVAKLAELARTNAVAAYRGMWEGFADAGGTSDPESQLLDQYAAGVALDKLKRSLRSDREKVLVSKGKPILDPKASDAQPADVPTRVVITDCGDSTSWLKYRKDSELLADDVPGGRRLIKAAVDKQPDGTWKVSDYAVHEIGSC</sequence>
<protein>
    <recommendedName>
        <fullName evidence="4">Secreted protein/lipoprotein</fullName>
    </recommendedName>
</protein>